<evidence type="ECO:0000256" key="6">
    <source>
        <dbReference type="ARBA" id="ARBA00023288"/>
    </source>
</evidence>
<dbReference type="GO" id="GO:0016533">
    <property type="term" value="C:protein kinase 5 complex"/>
    <property type="evidence" value="ECO:0007669"/>
    <property type="project" value="InterPro"/>
</dbReference>
<evidence type="ECO:0008006" key="11">
    <source>
        <dbReference type="Google" id="ProtNLM"/>
    </source>
</evidence>
<dbReference type="Proteomes" id="UP000594260">
    <property type="component" value="Unplaced"/>
</dbReference>
<keyword evidence="5" id="KW-0472">Membrane</keyword>
<dbReference type="Pfam" id="PF03261">
    <property type="entry name" value="CDK5_activator"/>
    <property type="match status" value="1"/>
</dbReference>
<dbReference type="GO" id="GO:0061575">
    <property type="term" value="F:cyclin-dependent protein serine/threonine kinase activator activity"/>
    <property type="evidence" value="ECO:0007669"/>
    <property type="project" value="InterPro"/>
</dbReference>
<reference evidence="9" key="1">
    <citation type="submission" date="2021-01" db="UniProtKB">
        <authorList>
            <consortium name="EnsemblMetazoa"/>
        </authorList>
    </citation>
    <scope>IDENTIFICATION</scope>
</reference>
<evidence type="ECO:0000256" key="3">
    <source>
        <dbReference type="ARBA" id="ARBA00022475"/>
    </source>
</evidence>
<keyword evidence="10" id="KW-1185">Reference proteome</keyword>
<dbReference type="GO" id="GO:0005737">
    <property type="term" value="C:cytoplasm"/>
    <property type="evidence" value="ECO:0007669"/>
    <property type="project" value="TreeGrafter"/>
</dbReference>
<dbReference type="FunFam" id="1.10.472.10:FF:000025">
    <property type="entry name" value="Cyclin-dependent kinase 5 activator"/>
    <property type="match status" value="1"/>
</dbReference>
<evidence type="ECO:0000256" key="4">
    <source>
        <dbReference type="ARBA" id="ARBA00022553"/>
    </source>
</evidence>
<feature type="compositionally biased region" description="Basic and acidic residues" evidence="8">
    <location>
        <begin position="128"/>
        <end position="150"/>
    </location>
</feature>
<dbReference type="Gene3D" id="1.10.472.10">
    <property type="entry name" value="Cyclin-like"/>
    <property type="match status" value="1"/>
</dbReference>
<dbReference type="GeneID" id="111255296"/>
<evidence type="ECO:0000256" key="7">
    <source>
        <dbReference type="ARBA" id="ARBA00046278"/>
    </source>
</evidence>
<organism evidence="9 10">
    <name type="scientific">Varroa destructor</name>
    <name type="common">Honeybee mite</name>
    <dbReference type="NCBI Taxonomy" id="109461"/>
    <lineage>
        <taxon>Eukaryota</taxon>
        <taxon>Metazoa</taxon>
        <taxon>Ecdysozoa</taxon>
        <taxon>Arthropoda</taxon>
        <taxon>Chelicerata</taxon>
        <taxon>Arachnida</taxon>
        <taxon>Acari</taxon>
        <taxon>Parasitiformes</taxon>
        <taxon>Mesostigmata</taxon>
        <taxon>Gamasina</taxon>
        <taxon>Dermanyssoidea</taxon>
        <taxon>Varroidae</taxon>
        <taxon>Varroa</taxon>
    </lineage>
</organism>
<proteinExistence type="inferred from homology"/>
<dbReference type="PANTHER" id="PTHR23401:SF0">
    <property type="entry name" value="CYCLIN-DEPENDENT KINASE 5 ACTIVATOR"/>
    <property type="match status" value="1"/>
</dbReference>
<dbReference type="InParanoid" id="A0A7M7MFH7"/>
<keyword evidence="6" id="KW-0449">Lipoprotein</keyword>
<feature type="region of interest" description="Disordered" evidence="8">
    <location>
        <begin position="112"/>
        <end position="170"/>
    </location>
</feature>
<dbReference type="AlphaFoldDB" id="A0A7M7MFH7"/>
<dbReference type="SUPFAM" id="SSF47954">
    <property type="entry name" value="Cyclin-like"/>
    <property type="match status" value="1"/>
</dbReference>
<dbReference type="KEGG" id="vde:111255296"/>
<evidence type="ECO:0000256" key="5">
    <source>
        <dbReference type="ARBA" id="ARBA00023136"/>
    </source>
</evidence>
<dbReference type="GO" id="GO:0005886">
    <property type="term" value="C:plasma membrane"/>
    <property type="evidence" value="ECO:0007669"/>
    <property type="project" value="UniProtKB-SubCell"/>
</dbReference>
<dbReference type="GO" id="GO:0012505">
    <property type="term" value="C:endomembrane system"/>
    <property type="evidence" value="ECO:0007669"/>
    <property type="project" value="UniProtKB-SubCell"/>
</dbReference>
<dbReference type="PANTHER" id="PTHR23401">
    <property type="entry name" value="CYCLIN DEPENDANT KINASE-5 ACTIVATOR"/>
    <property type="match status" value="1"/>
</dbReference>
<dbReference type="CTD" id="34385"/>
<dbReference type="GO" id="GO:0030426">
    <property type="term" value="C:growth cone"/>
    <property type="evidence" value="ECO:0007669"/>
    <property type="project" value="TreeGrafter"/>
</dbReference>
<evidence type="ECO:0000313" key="10">
    <source>
        <dbReference type="Proteomes" id="UP000594260"/>
    </source>
</evidence>
<dbReference type="RefSeq" id="XP_022672839.1">
    <property type="nucleotide sequence ID" value="XM_022817104.1"/>
</dbReference>
<dbReference type="InterPro" id="IPR004944">
    <property type="entry name" value="CDK5_activator"/>
</dbReference>
<sequence>MGTVMSVAPKDARLGKPRESLTSGIGSMYAYEQLKNAKNVPTKAFAQNTKIMGPNTKAALQPANGQLKKPIFVNSLSWKSFGLPKKHKTQQENKNPQAPRTVITQDTVAQVFRPPSAENLGLGLGRSSRAENNNKDNTIDSCRKDDKDFLTPDSGIGSQTSSYPKTGGDSRQDHYLDNAFGENLQHYRELKPQDKRWTDFGARTSGVAAFPGFQAKRADLERTDRAPPLPPKPTQAVKQLIPSPKPLRQQQQSGKTVIQASTSELLRCLGEFLVKTCNRLKDFQGGDAVLWLRSVDRSLLLQGWQDIAFINPANVVFLYMLLRELIVDEHSVTSERELQGLVLTCLYLSYSYMGNEISYPLKPFLIEGENRDHFWDRCLYIINKLSSKMLKINSEPSYFTQVFTELKNHHQPNAAVN</sequence>
<dbReference type="GO" id="GO:0007411">
    <property type="term" value="P:axon guidance"/>
    <property type="evidence" value="ECO:0007669"/>
    <property type="project" value="TreeGrafter"/>
</dbReference>
<keyword evidence="4" id="KW-0597">Phosphoprotein</keyword>
<evidence type="ECO:0000256" key="2">
    <source>
        <dbReference type="ARBA" id="ARBA00010175"/>
    </source>
</evidence>
<protein>
    <recommendedName>
        <fullName evidence="11">Cyclin-dependent kinase 5 activator</fullName>
    </recommendedName>
</protein>
<name>A0A7M7MFH7_VARDE</name>
<keyword evidence="3" id="KW-1003">Cell membrane</keyword>
<dbReference type="OrthoDB" id="7676799at2759"/>
<comment type="similarity">
    <text evidence="2">Belongs to the cyclin-dependent kinase 5 activator family.</text>
</comment>
<evidence type="ECO:0000256" key="1">
    <source>
        <dbReference type="ARBA" id="ARBA00004193"/>
    </source>
</evidence>
<dbReference type="EnsemblMetazoa" id="XM_022817104">
    <property type="protein sequence ID" value="XP_022672839"/>
    <property type="gene ID" value="LOC111255296"/>
</dbReference>
<comment type="subcellular location">
    <subcellularLocation>
        <location evidence="1">Cell membrane</location>
        <topology evidence="1">Lipid-anchor</topology>
    </subcellularLocation>
    <subcellularLocation>
        <location evidence="7">Endomembrane system</location>
        <topology evidence="7">Lipid-anchor</topology>
        <orientation evidence="7">Cytoplasmic side</orientation>
    </subcellularLocation>
</comment>
<evidence type="ECO:0000256" key="8">
    <source>
        <dbReference type="SAM" id="MobiDB-lite"/>
    </source>
</evidence>
<accession>A0A7M7MFH7</accession>
<dbReference type="InterPro" id="IPR036915">
    <property type="entry name" value="Cyclin-like_sf"/>
</dbReference>
<evidence type="ECO:0000313" key="9">
    <source>
        <dbReference type="EnsemblMetazoa" id="XP_022672839"/>
    </source>
</evidence>
<dbReference type="GO" id="GO:0019901">
    <property type="term" value="F:protein kinase binding"/>
    <property type="evidence" value="ECO:0007669"/>
    <property type="project" value="TreeGrafter"/>
</dbReference>